<name>A0A0F9B7K7_9ZZZZ</name>
<protein>
    <submittedName>
        <fullName evidence="1">Uncharacterized protein</fullName>
    </submittedName>
</protein>
<reference evidence="1" key="1">
    <citation type="journal article" date="2015" name="Nature">
        <title>Complex archaea that bridge the gap between prokaryotes and eukaryotes.</title>
        <authorList>
            <person name="Spang A."/>
            <person name="Saw J.H."/>
            <person name="Jorgensen S.L."/>
            <person name="Zaremba-Niedzwiedzka K."/>
            <person name="Martijn J."/>
            <person name="Lind A.E."/>
            <person name="van Eijk R."/>
            <person name="Schleper C."/>
            <person name="Guy L."/>
            <person name="Ettema T.J."/>
        </authorList>
    </citation>
    <scope>NUCLEOTIDE SEQUENCE</scope>
</reference>
<sequence>MRIWINNSIENIHLSKEVSNRKGRKVRKLTIFFENEDRITLFLTQEDLEIFEEVIM</sequence>
<accession>A0A0F9B7K7</accession>
<dbReference type="EMBL" id="LAZR01053562">
    <property type="protein sequence ID" value="KKK80481.1"/>
    <property type="molecule type" value="Genomic_DNA"/>
</dbReference>
<proteinExistence type="predicted"/>
<dbReference type="AlphaFoldDB" id="A0A0F9B7K7"/>
<organism evidence="1">
    <name type="scientific">marine sediment metagenome</name>
    <dbReference type="NCBI Taxonomy" id="412755"/>
    <lineage>
        <taxon>unclassified sequences</taxon>
        <taxon>metagenomes</taxon>
        <taxon>ecological metagenomes</taxon>
    </lineage>
</organism>
<evidence type="ECO:0000313" key="1">
    <source>
        <dbReference type="EMBL" id="KKK80481.1"/>
    </source>
</evidence>
<comment type="caution">
    <text evidence="1">The sequence shown here is derived from an EMBL/GenBank/DDBJ whole genome shotgun (WGS) entry which is preliminary data.</text>
</comment>
<gene>
    <name evidence="1" type="ORF">LCGC14_2823090</name>
</gene>